<keyword evidence="3" id="KW-1185">Reference proteome</keyword>
<keyword evidence="1" id="KW-0812">Transmembrane</keyword>
<feature type="transmembrane region" description="Helical" evidence="1">
    <location>
        <begin position="21"/>
        <end position="42"/>
    </location>
</feature>
<accession>A0A5B8XTX6</accession>
<feature type="transmembrane region" description="Helical" evidence="1">
    <location>
        <begin position="92"/>
        <end position="110"/>
    </location>
</feature>
<dbReference type="AlphaFoldDB" id="A0A5B8XTX6"/>
<name>A0A5B8XTX6_9DELT</name>
<keyword evidence="1" id="KW-1133">Transmembrane helix</keyword>
<organism evidence="2 3">
    <name type="scientific">Microvenator marinus</name>
    <dbReference type="NCBI Taxonomy" id="2600177"/>
    <lineage>
        <taxon>Bacteria</taxon>
        <taxon>Deltaproteobacteria</taxon>
        <taxon>Bradymonadales</taxon>
        <taxon>Microvenatoraceae</taxon>
        <taxon>Microvenator</taxon>
    </lineage>
</organism>
<protein>
    <submittedName>
        <fullName evidence="2">Uncharacterized protein</fullName>
    </submittedName>
</protein>
<feature type="transmembrane region" description="Helical" evidence="1">
    <location>
        <begin position="122"/>
        <end position="142"/>
    </location>
</feature>
<evidence type="ECO:0000313" key="3">
    <source>
        <dbReference type="Proteomes" id="UP000321595"/>
    </source>
</evidence>
<gene>
    <name evidence="2" type="ORF">FRD01_07645</name>
</gene>
<dbReference type="RefSeq" id="WP_146958801.1">
    <property type="nucleotide sequence ID" value="NZ_CP042467.1"/>
</dbReference>
<sequence>MNTLTSRIHTQLKRFHGNQDGAIALLCLAGLLIIFMSTMMMWDAGKGARDKIEVQKGADAAALSQATVKARSMNMIAYTNIQKRILYGYNTLYIAAFLALVEASAYYMAVAGIKAAKAVKTLPACVTIVGCAIPIANAYQAIVNAIEGLKGVVQLMLEVVEFIAINGGRLYGLGAGGDEVGRSIREVAALDYYQGYMKKIAPWWGWGEAVTRGMRNGATLVGTAPIPEGDATRLREKVRFGLNAINGIFGSTVPAPDDIFRMTNEKDSLPIEQIPDAASFGPLGSIGVPKFVSHAKLCGGMLTSPEFWLVQYYHDHWRNGKSEGYWRDTSAPSGAKIAPQTLVTTLEIMNLPLGCVVSGLTLGHEVLPYEIKVSVSTNPISGILGSETPDKWLRATQNVVVGYKHGDGRNANDGGRQKLQFMEQDYSMGARKVLFSNEGYWTISKSEMVFDKGIAGSLAANMSGINQIPLAGQIFGYLANLLNEPNMWEPHWTSRLRPLALPNETESLDDLDKIYHDALAFMIPLAPLAYLYGEGASFPDLNSMTNLSGQLGQGLNYLTGMANDAFYMERATDPYTVDKQHDGFEK</sequence>
<dbReference type="KEGG" id="bbae:FRD01_07645"/>
<evidence type="ECO:0000313" key="2">
    <source>
        <dbReference type="EMBL" id="QED27116.1"/>
    </source>
</evidence>
<dbReference type="Proteomes" id="UP000321595">
    <property type="component" value="Chromosome"/>
</dbReference>
<keyword evidence="1" id="KW-0472">Membrane</keyword>
<evidence type="ECO:0000256" key="1">
    <source>
        <dbReference type="SAM" id="Phobius"/>
    </source>
</evidence>
<dbReference type="EMBL" id="CP042467">
    <property type="protein sequence ID" value="QED27116.1"/>
    <property type="molecule type" value="Genomic_DNA"/>
</dbReference>
<reference evidence="2 3" key="1">
    <citation type="submission" date="2019-08" db="EMBL/GenBank/DDBJ databases">
        <authorList>
            <person name="Liang Q."/>
        </authorList>
    </citation>
    <scope>NUCLEOTIDE SEQUENCE [LARGE SCALE GENOMIC DNA]</scope>
    <source>
        <strain evidence="2 3">V1718</strain>
    </source>
</reference>
<proteinExistence type="predicted"/>